<evidence type="ECO:0000313" key="5">
    <source>
        <dbReference type="Proteomes" id="UP000659061"/>
    </source>
</evidence>
<protein>
    <submittedName>
        <fullName evidence="2">Uncharacterized protein</fullName>
    </submittedName>
</protein>
<name>A0A8I0G2V1_9ACTN</name>
<feature type="transmembrane region" description="Helical" evidence="1">
    <location>
        <begin position="32"/>
        <end position="53"/>
    </location>
</feature>
<sequence length="80" mass="8085">MTNERIAATAAGGELGFLAFGLVPHAETLGPLGSLVLLVVSAAVTAVAARLVIAACGADDPWREVALEPTWDLSLADLSA</sequence>
<dbReference type="EMBL" id="JACWMT010000004">
    <property type="protein sequence ID" value="MBD1271879.1"/>
    <property type="molecule type" value="Genomic_DNA"/>
</dbReference>
<dbReference type="AlphaFoldDB" id="A0A8I0G2V1"/>
<dbReference type="Proteomes" id="UP000587211">
    <property type="component" value="Unassembled WGS sequence"/>
</dbReference>
<reference evidence="3 4" key="1">
    <citation type="submission" date="2020-07" db="EMBL/GenBank/DDBJ databases">
        <title>Sequencing the genomes of 1000 actinobacteria strains.</title>
        <authorList>
            <person name="Klenk H.-P."/>
        </authorList>
    </citation>
    <scope>NUCLEOTIDE SEQUENCE [LARGE SCALE GENOMIC DNA]</scope>
    <source>
        <strain evidence="3 4">DSM 19087</strain>
    </source>
</reference>
<organism evidence="2 5">
    <name type="scientific">Aeromicrobium tamlense</name>
    <dbReference type="NCBI Taxonomy" id="375541"/>
    <lineage>
        <taxon>Bacteria</taxon>
        <taxon>Bacillati</taxon>
        <taxon>Actinomycetota</taxon>
        <taxon>Actinomycetes</taxon>
        <taxon>Propionibacteriales</taxon>
        <taxon>Nocardioidaceae</taxon>
        <taxon>Aeromicrobium</taxon>
    </lineage>
</organism>
<dbReference type="Proteomes" id="UP000659061">
    <property type="component" value="Unassembled WGS sequence"/>
</dbReference>
<evidence type="ECO:0000256" key="1">
    <source>
        <dbReference type="SAM" id="Phobius"/>
    </source>
</evidence>
<comment type="caution">
    <text evidence="2">The sequence shown here is derived from an EMBL/GenBank/DDBJ whole genome shotgun (WGS) entry which is preliminary data.</text>
</comment>
<evidence type="ECO:0000313" key="4">
    <source>
        <dbReference type="Proteomes" id="UP000587211"/>
    </source>
</evidence>
<dbReference type="RefSeq" id="WP_179426081.1">
    <property type="nucleotide sequence ID" value="NZ_BAAAMP010000002.1"/>
</dbReference>
<keyword evidence="1" id="KW-1133">Transmembrane helix</keyword>
<evidence type="ECO:0000313" key="2">
    <source>
        <dbReference type="EMBL" id="MBD1271879.1"/>
    </source>
</evidence>
<proteinExistence type="predicted"/>
<reference evidence="2" key="2">
    <citation type="submission" date="2020-09" db="EMBL/GenBank/DDBJ databases">
        <title>Novel species in genus Aeromicrobium.</title>
        <authorList>
            <person name="Zhang G."/>
        </authorList>
    </citation>
    <scope>NUCLEOTIDE SEQUENCE</scope>
    <source>
        <strain evidence="2">SSW1-57</strain>
    </source>
</reference>
<keyword evidence="1" id="KW-0472">Membrane</keyword>
<keyword evidence="4" id="KW-1185">Reference proteome</keyword>
<feature type="transmembrane region" description="Helical" evidence="1">
    <location>
        <begin position="7"/>
        <end position="26"/>
    </location>
</feature>
<dbReference type="EMBL" id="JACBZN010000001">
    <property type="protein sequence ID" value="NYI38931.1"/>
    <property type="molecule type" value="Genomic_DNA"/>
</dbReference>
<gene>
    <name evidence="3" type="ORF">BJ975_002306</name>
    <name evidence="2" type="ORF">IDH50_16660</name>
</gene>
<accession>A0A8I0G2V1</accession>
<evidence type="ECO:0000313" key="3">
    <source>
        <dbReference type="EMBL" id="NYI38931.1"/>
    </source>
</evidence>
<keyword evidence="1" id="KW-0812">Transmembrane</keyword>